<accession>A0A2S4VU97</accession>
<feature type="compositionally biased region" description="Polar residues" evidence="1">
    <location>
        <begin position="89"/>
        <end position="119"/>
    </location>
</feature>
<feature type="region of interest" description="Disordered" evidence="1">
    <location>
        <begin position="84"/>
        <end position="119"/>
    </location>
</feature>
<evidence type="ECO:0000313" key="3">
    <source>
        <dbReference type="Proteomes" id="UP000239156"/>
    </source>
</evidence>
<sequence>MPTKHKQLKAVCQCVTHGCGAFAYLDNEEKHQPGVQLSLNTVKSHRLDDAKANLARADIPTHLDAKPPNFAEELSSLSLGTLSPASSSRLGPTTHASPQSVDSSQGQTLSNQQAPNQLQEPLNQYNPIYDCSRYFMFSLKSASPTSVYVALVAAILSIVKHCSTSTTTWFLKSQQDFLHLILRRSTTPSDQLAYHELSLIQEIPHCIGTVIQWLELDPVVTYVVCCSQCFAMYPILPDTPRRCIHKFLSNPTTSKNLEDKDATPNPTSPNFTVCSAPLYKTRGIHQVPLRKYGFQSLQDWLARLFSRPHIEEALEQTATRSRIPFNPAGTVKDIHDSQAWKQFSGPDGNQFTSSSHNLTFSLYTDAINAFGNRQAGKHASITFLVLICLTLPVELRFRPENIFIAGIAPGPKEPSLEQINWILQPVVQQLNRLWNPGLRLSRTHKYPGGRHIFGALLTFLGDLPAVRRALGFSSTSSNHVCSYCLLTLPEITNFNSTSWPKRNTVEHQKWAREWRDAKSLAEREKIFTEHGVRYSALLELPYWDIVSFHCVDSMHNLLLGLLKWHCQRLWAMEDVPNDPDPGGVSTRELVDLLMDAAQPRPHPPHLEPNTEEIRSSQDQIGLGLLFDDGSDDVDSVPSFDDEDFSPPHDDDGWQNDWATLSDGEISLDMGALAYINARLPRINAPSWIKQLLPVLGKASHGRLKADEWRNLFTIQLPLILPLYWQEPHAQNLSLIHNFSHLVSLVQLGLMRETSSAIIVQYRHHLISYLESSVKLFGPLVAPNHHMAIHLAECLEKFGPVRSWGPSPRAAHGTRELEITFLKAFCQLGNLRALLASDCLPDELEPFTSQLRPSSQPQRTFPEATDPCSKAQILPSQLFSQLVNKINTIPLGDDCIYVEADKWQQDMDQRMAPINARVENLSSFHLDNDLTYSTYTTSPKNSIIEFRLITGKTAFGRIAQIFKHRRVTHKKTVCFDTWFVIHSFPDAQPKSKNPFAKLYKYPFKVALCSYAPQTHY</sequence>
<organism evidence="2 3">
    <name type="scientific">Puccinia striiformis</name>
    <dbReference type="NCBI Taxonomy" id="27350"/>
    <lineage>
        <taxon>Eukaryota</taxon>
        <taxon>Fungi</taxon>
        <taxon>Dikarya</taxon>
        <taxon>Basidiomycota</taxon>
        <taxon>Pucciniomycotina</taxon>
        <taxon>Pucciniomycetes</taxon>
        <taxon>Pucciniales</taxon>
        <taxon>Pucciniaceae</taxon>
        <taxon>Puccinia</taxon>
    </lineage>
</organism>
<dbReference type="Proteomes" id="UP000239156">
    <property type="component" value="Unassembled WGS sequence"/>
</dbReference>
<name>A0A2S4VU97_9BASI</name>
<gene>
    <name evidence="2" type="ORF">PSTT_03985</name>
</gene>
<reference evidence="2" key="1">
    <citation type="submission" date="2017-12" db="EMBL/GenBank/DDBJ databases">
        <title>Gene loss provides genomic basis for host adaptation in cereal stripe rust fungi.</title>
        <authorList>
            <person name="Xia C."/>
        </authorList>
    </citation>
    <scope>NUCLEOTIDE SEQUENCE [LARGE SCALE GENOMIC DNA]</scope>
    <source>
        <strain evidence="2">93-210</strain>
    </source>
</reference>
<dbReference type="AlphaFoldDB" id="A0A2S4VU97"/>
<evidence type="ECO:0000256" key="1">
    <source>
        <dbReference type="SAM" id="MobiDB-lite"/>
    </source>
</evidence>
<dbReference type="PANTHER" id="PTHR46579:SF2">
    <property type="entry name" value="C2H2-TYPE DOMAIN-CONTAINING PROTEIN"/>
    <property type="match status" value="1"/>
</dbReference>
<evidence type="ECO:0000313" key="2">
    <source>
        <dbReference type="EMBL" id="POW13091.1"/>
    </source>
</evidence>
<protein>
    <submittedName>
        <fullName evidence="2">Uncharacterized protein</fullName>
    </submittedName>
</protein>
<dbReference type="Pfam" id="PF02992">
    <property type="entry name" value="Transposase_21"/>
    <property type="match status" value="1"/>
</dbReference>
<dbReference type="InterPro" id="IPR004242">
    <property type="entry name" value="Transposase_21"/>
</dbReference>
<dbReference type="VEuPathDB" id="FungiDB:PSTT_03985"/>
<keyword evidence="3" id="KW-1185">Reference proteome</keyword>
<dbReference type="PANTHER" id="PTHR46579">
    <property type="entry name" value="F5/8 TYPE C DOMAIN-CONTAINING PROTEIN-RELATED"/>
    <property type="match status" value="1"/>
</dbReference>
<dbReference type="VEuPathDB" id="FungiDB:PSHT_14103"/>
<dbReference type="EMBL" id="PKSL01000027">
    <property type="protein sequence ID" value="POW13091.1"/>
    <property type="molecule type" value="Genomic_DNA"/>
</dbReference>
<proteinExistence type="predicted"/>
<comment type="caution">
    <text evidence="2">The sequence shown here is derived from an EMBL/GenBank/DDBJ whole genome shotgun (WGS) entry which is preliminary data.</text>
</comment>